<dbReference type="Proteomes" id="UP000698752">
    <property type="component" value="Unassembled WGS sequence"/>
</dbReference>
<protein>
    <submittedName>
        <fullName evidence="1">Uncharacterized protein</fullName>
    </submittedName>
</protein>
<gene>
    <name evidence="1" type="ORF">GXW78_17945</name>
</gene>
<evidence type="ECO:0000313" key="1">
    <source>
        <dbReference type="EMBL" id="MBR0651558.1"/>
    </source>
</evidence>
<name>A0ABS5EKJ7_9PROT</name>
<evidence type="ECO:0000313" key="2">
    <source>
        <dbReference type="Proteomes" id="UP000698752"/>
    </source>
</evidence>
<organism evidence="1 2">
    <name type="scientific">Neoroseomonas terrae</name>
    <dbReference type="NCBI Taxonomy" id="424799"/>
    <lineage>
        <taxon>Bacteria</taxon>
        <taxon>Pseudomonadati</taxon>
        <taxon>Pseudomonadota</taxon>
        <taxon>Alphaproteobacteria</taxon>
        <taxon>Acetobacterales</taxon>
        <taxon>Acetobacteraceae</taxon>
        <taxon>Neoroseomonas</taxon>
    </lineage>
</organism>
<keyword evidence="2" id="KW-1185">Reference proteome</keyword>
<proteinExistence type="predicted"/>
<accession>A0ABS5EKJ7</accession>
<reference evidence="2" key="1">
    <citation type="journal article" date="2021" name="Syst. Appl. Microbiol.">
        <title>Roseomonas hellenica sp. nov., isolated from roots of wild-growing Alkanna tinctoria.</title>
        <authorList>
            <person name="Rat A."/>
            <person name="Naranjo H.D."/>
            <person name="Lebbe L."/>
            <person name="Cnockaert M."/>
            <person name="Krigas N."/>
            <person name="Grigoriadou K."/>
            <person name="Maloupa E."/>
            <person name="Willems A."/>
        </authorList>
    </citation>
    <scope>NUCLEOTIDE SEQUENCE [LARGE SCALE GENOMIC DNA]</scope>
    <source>
        <strain evidence="2">LMG 31159</strain>
    </source>
</reference>
<dbReference type="RefSeq" id="WP_211870223.1">
    <property type="nucleotide sequence ID" value="NZ_JAAEDI010000019.1"/>
</dbReference>
<sequence length="152" mass="15986">MRPFPHPRILAAGLGLAALVLPAVGQAQSLVAIRSHIASENPGCEVARLEEAYRGALPGAAGHVVIAVYTVEGCGGGNNWVRQLGVFSEEGGRVVEYVQPDPPTFVVEEARVNNTVIEVNGLGYAATDGRCCPSVRSSTRLRVEGRRVVAAN</sequence>
<dbReference type="EMBL" id="JAAEDI010000019">
    <property type="protein sequence ID" value="MBR0651558.1"/>
    <property type="molecule type" value="Genomic_DNA"/>
</dbReference>
<comment type="caution">
    <text evidence="1">The sequence shown here is derived from an EMBL/GenBank/DDBJ whole genome shotgun (WGS) entry which is preliminary data.</text>
</comment>